<dbReference type="SUPFAM" id="SSF53649">
    <property type="entry name" value="Alkaline phosphatase-like"/>
    <property type="match status" value="1"/>
</dbReference>
<dbReference type="Proteomes" id="UP001232156">
    <property type="component" value="Unassembled WGS sequence"/>
</dbReference>
<evidence type="ECO:0000256" key="2">
    <source>
        <dbReference type="SAM" id="SignalP"/>
    </source>
</evidence>
<keyword evidence="5" id="KW-1185">Reference proteome</keyword>
<dbReference type="RefSeq" id="WP_347287169.1">
    <property type="nucleotide sequence ID" value="NZ_JAUZQE010000021.1"/>
</dbReference>
<reference evidence="4 5" key="1">
    <citation type="submission" date="2023-08" db="EMBL/GenBank/DDBJ databases">
        <title>Alcaligenaceae gen. nov., a novel taxon isolated from the sludge of Yixing Pesticide Factory.</title>
        <authorList>
            <person name="Ruan L."/>
        </authorList>
    </citation>
    <scope>NUCLEOTIDE SEQUENCE [LARGE SCALE GENOMIC DNA]</scope>
    <source>
        <strain evidence="4 5">LG-2</strain>
    </source>
</reference>
<feature type="domain" description="Sulfatase N-terminal" evidence="3">
    <location>
        <begin position="37"/>
        <end position="158"/>
    </location>
</feature>
<dbReference type="InterPro" id="IPR050738">
    <property type="entry name" value="Sulfatase"/>
</dbReference>
<sequence>MSVSCRALLACLACTAVLAGCDSSRHTSGADAGPALPNILFIVLDDLGVDQLPVFGYGGATPPRTPNIDAIAQAGVRFRNAWSMPTCSPTRATFFQGRYPFRTDVRNAIVSTDLANSQVSPYEATTPKLLREKGYVNAVIGKMHITGSDLNPATHPLGDGAMHALGWDYFEGYLDGGPYPIDTTAGGVAPAGTFGCGFVPATRHNAAHGADYGACYQPDGRCASLSLADSDVPGRTCLERGGIFDPAQSCRPTPPAHLDFSTQNGYYTGEWVINRPDGSVEKVPVSDPRYRGYRSTIETDRAIEWIRSRDPQRPWMLSLGYSAIHTPLQPPPQSLLHAGAAPTSGFTCSTVGEERVLTNQMIEAMDREIGRLLVETGVARYNDDGSLNYQPAATNTVVIIMGDNGTYGPSVKAPFDPTRAKGFPYQSGVWVPLIVAGPMVAEPGRSLSHMVNSTDMYSLFAELAGLDLADALPSSRQVDAQPLLPYLTDPAHPPVRSTNYTEMGTNLQPAGGEQPAPCALPTYNICVQLFPQQAVCEDQGGVWYGPGGVAGSNGLASCCAVNEYRAARGESPLDLMPESQRAIRNASFKLVQKETRSCVTGELEVTEELYQVDEATPIPRLDYALYDLLTRPELTPEQQRNYAQLKTDIESLRGTRVHCPGDGNLDLVVDARDIEGWTRFNRENGGRSSWYDFNLDGLTNEADLEVIHRNMGRDCRPQAS</sequence>
<dbReference type="PROSITE" id="PS51257">
    <property type="entry name" value="PROKAR_LIPOPROTEIN"/>
    <property type="match status" value="1"/>
</dbReference>
<dbReference type="InterPro" id="IPR000917">
    <property type="entry name" value="Sulfatase_N"/>
</dbReference>
<organism evidence="4 5">
    <name type="scientific">Yanghanlia caeni</name>
    <dbReference type="NCBI Taxonomy" id="3064283"/>
    <lineage>
        <taxon>Bacteria</taxon>
        <taxon>Pseudomonadati</taxon>
        <taxon>Pseudomonadota</taxon>
        <taxon>Betaproteobacteria</taxon>
        <taxon>Burkholderiales</taxon>
        <taxon>Alcaligenaceae</taxon>
        <taxon>Yanghanlia</taxon>
    </lineage>
</organism>
<comment type="caution">
    <text evidence="4">The sequence shown here is derived from an EMBL/GenBank/DDBJ whole genome shotgun (WGS) entry which is preliminary data.</text>
</comment>
<keyword evidence="2" id="KW-0732">Signal</keyword>
<evidence type="ECO:0000313" key="4">
    <source>
        <dbReference type="EMBL" id="MDR4126301.1"/>
    </source>
</evidence>
<evidence type="ECO:0000259" key="3">
    <source>
        <dbReference type="Pfam" id="PF00884"/>
    </source>
</evidence>
<dbReference type="PANTHER" id="PTHR42693:SF33">
    <property type="entry name" value="ARYLSULFATASE"/>
    <property type="match status" value="1"/>
</dbReference>
<protein>
    <submittedName>
        <fullName evidence="4">Sulfatase-like hydrolase/transferase</fullName>
    </submittedName>
</protein>
<evidence type="ECO:0000313" key="5">
    <source>
        <dbReference type="Proteomes" id="UP001232156"/>
    </source>
</evidence>
<name>A0ABU1D773_9BURK</name>
<gene>
    <name evidence="4" type="ORF">Q8947_09940</name>
</gene>
<feature type="signal peptide" evidence="2">
    <location>
        <begin position="1"/>
        <end position="19"/>
    </location>
</feature>
<dbReference type="InterPro" id="IPR017850">
    <property type="entry name" value="Alkaline_phosphatase_core_sf"/>
</dbReference>
<proteinExistence type="inferred from homology"/>
<comment type="similarity">
    <text evidence="1">Belongs to the sulfatase family.</text>
</comment>
<accession>A0ABU1D773</accession>
<feature type="chain" id="PRO_5045684980" evidence="2">
    <location>
        <begin position="20"/>
        <end position="720"/>
    </location>
</feature>
<dbReference type="Pfam" id="PF00884">
    <property type="entry name" value="Sulfatase"/>
    <property type="match status" value="1"/>
</dbReference>
<dbReference type="PANTHER" id="PTHR42693">
    <property type="entry name" value="ARYLSULFATASE FAMILY MEMBER"/>
    <property type="match status" value="1"/>
</dbReference>
<dbReference type="EMBL" id="JAUZQE010000021">
    <property type="protein sequence ID" value="MDR4126301.1"/>
    <property type="molecule type" value="Genomic_DNA"/>
</dbReference>
<evidence type="ECO:0000256" key="1">
    <source>
        <dbReference type="ARBA" id="ARBA00008779"/>
    </source>
</evidence>
<dbReference type="Gene3D" id="3.40.720.10">
    <property type="entry name" value="Alkaline Phosphatase, subunit A"/>
    <property type="match status" value="1"/>
</dbReference>